<sequence length="144" mass="15591">MTETAVTEASERLSVLARMAPERISEEAEILLPALGDIEVLQSRSGLVMLPMRDTVTGTDFHLGEVLVSEAHIRLPGGTEGYGMVTGHDLERAMAMAVIDGALAAGVDVERLIRVIAEEAARQAEDDRDTLRAIEATRVDMETF</sequence>
<name>A0A1P8UX43_9RHOB</name>
<evidence type="ECO:0000313" key="1">
    <source>
        <dbReference type="EMBL" id="APZ53968.1"/>
    </source>
</evidence>
<dbReference type="KEGG" id="paby:Ga0080574_TMP3634"/>
<dbReference type="AlphaFoldDB" id="A0A1P8UX43"/>
<protein>
    <submittedName>
        <fullName evidence="1">Alpha-D-ribose 1-methylphosphonate 5-triphosphate synthase subunit PhnG</fullName>
        <ecNumber evidence="1">2.7.8.37</ecNumber>
    </submittedName>
</protein>
<reference evidence="1 2" key="1">
    <citation type="submission" date="2016-04" db="EMBL/GenBank/DDBJ databases">
        <title>Deep-sea bacteria in the southern Pacific.</title>
        <authorList>
            <person name="Tang K."/>
        </authorList>
    </citation>
    <scope>NUCLEOTIDE SEQUENCE [LARGE SCALE GENOMIC DNA]</scope>
    <source>
        <strain evidence="1 2">JLT2014</strain>
    </source>
</reference>
<dbReference type="EC" id="2.7.8.37" evidence="1"/>
<gene>
    <name evidence="1" type="ORF">Ga0080574_TMP3634</name>
</gene>
<evidence type="ECO:0000313" key="2">
    <source>
        <dbReference type="Proteomes" id="UP000187059"/>
    </source>
</evidence>
<dbReference type="NCBIfam" id="TIGR03293">
    <property type="entry name" value="PhnG_redo"/>
    <property type="match status" value="1"/>
</dbReference>
<dbReference type="GO" id="GO:0015716">
    <property type="term" value="P:organic phosphonate transport"/>
    <property type="evidence" value="ECO:0007669"/>
    <property type="project" value="InterPro"/>
</dbReference>
<organism evidence="1 2">
    <name type="scientific">Salipiger abyssi</name>
    <dbReference type="NCBI Taxonomy" id="1250539"/>
    <lineage>
        <taxon>Bacteria</taxon>
        <taxon>Pseudomonadati</taxon>
        <taxon>Pseudomonadota</taxon>
        <taxon>Alphaproteobacteria</taxon>
        <taxon>Rhodobacterales</taxon>
        <taxon>Roseobacteraceae</taxon>
        <taxon>Salipiger</taxon>
    </lineage>
</organism>
<keyword evidence="1" id="KW-0808">Transferase</keyword>
<dbReference type="EMBL" id="CP015093">
    <property type="protein sequence ID" value="APZ53968.1"/>
    <property type="molecule type" value="Genomic_DNA"/>
</dbReference>
<dbReference type="RefSeq" id="WP_076703042.1">
    <property type="nucleotide sequence ID" value="NZ_CP015093.1"/>
</dbReference>
<dbReference type="OrthoDB" id="7948453at2"/>
<keyword evidence="2" id="KW-1185">Reference proteome</keyword>
<dbReference type="Proteomes" id="UP000187059">
    <property type="component" value="Chromosome"/>
</dbReference>
<dbReference type="Pfam" id="PF06754">
    <property type="entry name" value="PhnG"/>
    <property type="match status" value="1"/>
</dbReference>
<accession>A0A1P8UX43</accession>
<dbReference type="GO" id="GO:0061693">
    <property type="term" value="F:alpha-D-ribose 1-methylphosphonate 5-triphosphate synthase activity"/>
    <property type="evidence" value="ECO:0007669"/>
    <property type="project" value="UniProtKB-EC"/>
</dbReference>
<dbReference type="STRING" id="1250539.Ga0080574_TMP3634"/>
<dbReference type="GO" id="GO:0019634">
    <property type="term" value="P:organic phosphonate metabolic process"/>
    <property type="evidence" value="ECO:0007669"/>
    <property type="project" value="InterPro"/>
</dbReference>
<proteinExistence type="predicted"/>
<dbReference type="InterPro" id="IPR009609">
    <property type="entry name" value="Phosphonate_metab_PhnG"/>
</dbReference>